<evidence type="ECO:0000313" key="3">
    <source>
        <dbReference type="Proteomes" id="UP001341840"/>
    </source>
</evidence>
<reference evidence="2 3" key="1">
    <citation type="journal article" date="2023" name="Plants (Basel)">
        <title>Bridging the Gap: Combining Genomics and Transcriptomics Approaches to Understand Stylosanthes scabra, an Orphan Legume from the Brazilian Caatinga.</title>
        <authorList>
            <person name="Ferreira-Neto J.R.C."/>
            <person name="da Silva M.D."/>
            <person name="Binneck E."/>
            <person name="de Melo N.F."/>
            <person name="da Silva R.H."/>
            <person name="de Melo A.L.T.M."/>
            <person name="Pandolfi V."/>
            <person name="Bustamante F.O."/>
            <person name="Brasileiro-Vidal A.C."/>
            <person name="Benko-Iseppon A.M."/>
        </authorList>
    </citation>
    <scope>NUCLEOTIDE SEQUENCE [LARGE SCALE GENOMIC DNA]</scope>
    <source>
        <tissue evidence="2">Leaves</tissue>
    </source>
</reference>
<organism evidence="2 3">
    <name type="scientific">Stylosanthes scabra</name>
    <dbReference type="NCBI Taxonomy" id="79078"/>
    <lineage>
        <taxon>Eukaryota</taxon>
        <taxon>Viridiplantae</taxon>
        <taxon>Streptophyta</taxon>
        <taxon>Embryophyta</taxon>
        <taxon>Tracheophyta</taxon>
        <taxon>Spermatophyta</taxon>
        <taxon>Magnoliopsida</taxon>
        <taxon>eudicotyledons</taxon>
        <taxon>Gunneridae</taxon>
        <taxon>Pentapetalae</taxon>
        <taxon>rosids</taxon>
        <taxon>fabids</taxon>
        <taxon>Fabales</taxon>
        <taxon>Fabaceae</taxon>
        <taxon>Papilionoideae</taxon>
        <taxon>50 kb inversion clade</taxon>
        <taxon>dalbergioids sensu lato</taxon>
        <taxon>Dalbergieae</taxon>
        <taxon>Pterocarpus clade</taxon>
        <taxon>Stylosanthes</taxon>
    </lineage>
</organism>
<gene>
    <name evidence="2" type="ORF">PIB30_079158</name>
</gene>
<feature type="transmembrane region" description="Helical" evidence="1">
    <location>
        <begin position="141"/>
        <end position="170"/>
    </location>
</feature>
<dbReference type="EMBL" id="JASCZI010212562">
    <property type="protein sequence ID" value="MED6199790.1"/>
    <property type="molecule type" value="Genomic_DNA"/>
</dbReference>
<evidence type="ECO:0000256" key="1">
    <source>
        <dbReference type="SAM" id="Phobius"/>
    </source>
</evidence>
<proteinExistence type="predicted"/>
<sequence length="172" mass="18560">MPPDGHKELTLRVKYIQQPPYSSNPNRHTAIALSLHLLATSPRRSSLSASHTLGGIMSSPTGQQLFVTSVKPSSSHCAVALSGSLYLLILKFSRSVAALSLTGTARSVTSPVFSGEPSSQLSSTTSIRRSFFPFWPLCRRCYVLCSMLCVLLSIFVTFLTSCVESAIAIFTS</sequence>
<keyword evidence="1" id="KW-0812">Transmembrane</keyword>
<name>A0ABU6XS06_9FABA</name>
<keyword evidence="3" id="KW-1185">Reference proteome</keyword>
<comment type="caution">
    <text evidence="2">The sequence shown here is derived from an EMBL/GenBank/DDBJ whole genome shotgun (WGS) entry which is preliminary data.</text>
</comment>
<dbReference type="Proteomes" id="UP001341840">
    <property type="component" value="Unassembled WGS sequence"/>
</dbReference>
<keyword evidence="1" id="KW-0472">Membrane</keyword>
<accession>A0ABU6XS06</accession>
<keyword evidence="1" id="KW-1133">Transmembrane helix</keyword>
<protein>
    <submittedName>
        <fullName evidence="2">Uncharacterized protein</fullName>
    </submittedName>
</protein>
<evidence type="ECO:0000313" key="2">
    <source>
        <dbReference type="EMBL" id="MED6199790.1"/>
    </source>
</evidence>